<dbReference type="EMBL" id="LR796856">
    <property type="protein sequence ID" value="CAB4170331.1"/>
    <property type="molecule type" value="Genomic_DNA"/>
</dbReference>
<protein>
    <submittedName>
        <fullName evidence="7">Uncharacterized protein</fullName>
    </submittedName>
</protein>
<proteinExistence type="predicted"/>
<evidence type="ECO:0000313" key="7">
    <source>
        <dbReference type="EMBL" id="CAB4198934.1"/>
    </source>
</evidence>
<evidence type="ECO:0000313" key="6">
    <source>
        <dbReference type="EMBL" id="CAB4186421.1"/>
    </source>
</evidence>
<sequence length="192" mass="21359">MKDITQYTPPVGYDRARRTYATSQAKKEAREIAIDQLVTDATKRNDCTDRFYWMLVHDMENAPMTTNAAQLEDIGINYKESHLWTLINGLADLGVFLLNTNTLTDEEMKSRLINEILVEQVRDLPPSNGVNEFIDMKGGSLTNPDAQQICDRDQYLPKVSSEPMEDESETPAALVTKKKSKAAAAASTGGAN</sequence>
<name>A0A6J5S1Z0_9CAUD</name>
<dbReference type="EMBL" id="LR797095">
    <property type="protein sequence ID" value="CAB4186421.1"/>
    <property type="molecule type" value="Genomic_DNA"/>
</dbReference>
<evidence type="ECO:0000313" key="3">
    <source>
        <dbReference type="EMBL" id="CAB4170331.1"/>
    </source>
</evidence>
<organism evidence="7">
    <name type="scientific">uncultured Caudovirales phage</name>
    <dbReference type="NCBI Taxonomy" id="2100421"/>
    <lineage>
        <taxon>Viruses</taxon>
        <taxon>Duplodnaviria</taxon>
        <taxon>Heunggongvirae</taxon>
        <taxon>Uroviricota</taxon>
        <taxon>Caudoviricetes</taxon>
        <taxon>Peduoviridae</taxon>
        <taxon>Maltschvirus</taxon>
        <taxon>Maltschvirus maltsch</taxon>
    </lineage>
</organism>
<evidence type="ECO:0000313" key="5">
    <source>
        <dbReference type="EMBL" id="CAB4183174.1"/>
    </source>
</evidence>
<dbReference type="EMBL" id="LR797387">
    <property type="protein sequence ID" value="CAB4212280.1"/>
    <property type="molecule type" value="Genomic_DNA"/>
</dbReference>
<feature type="compositionally biased region" description="Low complexity" evidence="1">
    <location>
        <begin position="182"/>
        <end position="192"/>
    </location>
</feature>
<reference evidence="7" key="1">
    <citation type="submission" date="2020-05" db="EMBL/GenBank/DDBJ databases">
        <authorList>
            <person name="Chiriac C."/>
            <person name="Salcher M."/>
            <person name="Ghai R."/>
            <person name="Kavagutti S V."/>
        </authorList>
    </citation>
    <scope>NUCLEOTIDE SEQUENCE</scope>
</reference>
<feature type="region of interest" description="Disordered" evidence="1">
    <location>
        <begin position="158"/>
        <end position="192"/>
    </location>
</feature>
<evidence type="ECO:0000256" key="1">
    <source>
        <dbReference type="SAM" id="MobiDB-lite"/>
    </source>
</evidence>
<evidence type="ECO:0000313" key="4">
    <source>
        <dbReference type="EMBL" id="CAB4177271.1"/>
    </source>
</evidence>
<accession>A0A6J5S1Z0</accession>
<evidence type="ECO:0000313" key="2">
    <source>
        <dbReference type="EMBL" id="CAB4145400.1"/>
    </source>
</evidence>
<dbReference type="EMBL" id="LR796949">
    <property type="protein sequence ID" value="CAB4177271.1"/>
    <property type="molecule type" value="Genomic_DNA"/>
</dbReference>
<evidence type="ECO:0000313" key="8">
    <source>
        <dbReference type="EMBL" id="CAB4212280.1"/>
    </source>
</evidence>
<dbReference type="EMBL" id="LR797275">
    <property type="protein sequence ID" value="CAB4198934.1"/>
    <property type="molecule type" value="Genomic_DNA"/>
</dbReference>
<gene>
    <name evidence="5" type="ORF">UFOVP1088_43</name>
    <name evidence="6" type="ORF">UFOVP1149_20</name>
    <name evidence="7" type="ORF">UFOVP1330_7</name>
    <name evidence="8" type="ORF">UFOVP1441_1</name>
    <name evidence="2" type="ORF">UFOVP486_8</name>
    <name evidence="3" type="ORF">UFOVP911_40</name>
    <name evidence="4" type="ORF">UFOVP997_12</name>
</gene>
<dbReference type="EMBL" id="LR797028">
    <property type="protein sequence ID" value="CAB4183174.1"/>
    <property type="molecule type" value="Genomic_DNA"/>
</dbReference>
<dbReference type="EMBL" id="LR796449">
    <property type="protein sequence ID" value="CAB4145400.1"/>
    <property type="molecule type" value="Genomic_DNA"/>
</dbReference>